<dbReference type="EMBL" id="CM012441">
    <property type="protein sequence ID" value="RVE73371.1"/>
    <property type="molecule type" value="Genomic_DNA"/>
</dbReference>
<accession>A0A437DEU1</accession>
<feature type="compositionally biased region" description="Acidic residues" evidence="1">
    <location>
        <begin position="20"/>
        <end position="36"/>
    </location>
</feature>
<reference evidence="2 3" key="1">
    <citation type="submission" date="2018-11" db="EMBL/GenBank/DDBJ databases">
        <authorList>
            <person name="Lopez-Roques C."/>
            <person name="Donnadieu C."/>
            <person name="Bouchez O."/>
            <person name="Klopp C."/>
            <person name="Cabau C."/>
            <person name="Zahm M."/>
        </authorList>
    </citation>
    <scope>NUCLEOTIDE SEQUENCE [LARGE SCALE GENOMIC DNA]</scope>
    <source>
        <strain evidence="2">RS831</strain>
        <tissue evidence="2">Whole body</tissue>
    </source>
</reference>
<reference evidence="2 3" key="2">
    <citation type="submission" date="2019-01" db="EMBL/GenBank/DDBJ databases">
        <title>A chromosome length genome reference of the Java medaka (oryzias javanicus).</title>
        <authorList>
            <person name="Herpin A."/>
            <person name="Takehana Y."/>
            <person name="Naruse K."/>
            <person name="Ansai S."/>
            <person name="Kawaguchi M."/>
        </authorList>
    </citation>
    <scope>NUCLEOTIDE SEQUENCE [LARGE SCALE GENOMIC DNA]</scope>
    <source>
        <strain evidence="2">RS831</strain>
        <tissue evidence="2">Whole body</tissue>
    </source>
</reference>
<feature type="compositionally biased region" description="Polar residues" evidence="1">
    <location>
        <begin position="1"/>
        <end position="19"/>
    </location>
</feature>
<keyword evidence="3" id="KW-1185">Reference proteome</keyword>
<proteinExistence type="predicted"/>
<evidence type="ECO:0000313" key="3">
    <source>
        <dbReference type="Proteomes" id="UP000283210"/>
    </source>
</evidence>
<feature type="compositionally biased region" description="Acidic residues" evidence="1">
    <location>
        <begin position="47"/>
        <end position="65"/>
    </location>
</feature>
<feature type="region of interest" description="Disordered" evidence="1">
    <location>
        <begin position="1"/>
        <end position="72"/>
    </location>
</feature>
<evidence type="ECO:0000313" key="2">
    <source>
        <dbReference type="EMBL" id="RVE73371.1"/>
    </source>
</evidence>
<sequence>MASTDSLAESDATISISDFSSDEQKDEEESCGDDESLVQPYRFEPFCESEEDVAESSSDADDDSQHEDSARLQNTAWWHGKYIYGVTMMTTNVEEVQTQ</sequence>
<gene>
    <name evidence="2" type="ORF">OJAV_G00049390</name>
</gene>
<dbReference type="Proteomes" id="UP000283210">
    <property type="component" value="Chromosome 5"/>
</dbReference>
<evidence type="ECO:0000256" key="1">
    <source>
        <dbReference type="SAM" id="MobiDB-lite"/>
    </source>
</evidence>
<name>A0A437DEU1_ORYJA</name>
<dbReference type="AlphaFoldDB" id="A0A437DEU1"/>
<organism evidence="2 3">
    <name type="scientific">Oryzias javanicus</name>
    <name type="common">Javanese ricefish</name>
    <name type="synonym">Aplocheilus javanicus</name>
    <dbReference type="NCBI Taxonomy" id="123683"/>
    <lineage>
        <taxon>Eukaryota</taxon>
        <taxon>Metazoa</taxon>
        <taxon>Chordata</taxon>
        <taxon>Craniata</taxon>
        <taxon>Vertebrata</taxon>
        <taxon>Euteleostomi</taxon>
        <taxon>Actinopterygii</taxon>
        <taxon>Neopterygii</taxon>
        <taxon>Teleostei</taxon>
        <taxon>Neoteleostei</taxon>
        <taxon>Acanthomorphata</taxon>
        <taxon>Ovalentaria</taxon>
        <taxon>Atherinomorphae</taxon>
        <taxon>Beloniformes</taxon>
        <taxon>Adrianichthyidae</taxon>
        <taxon>Oryziinae</taxon>
        <taxon>Oryzias</taxon>
    </lineage>
</organism>
<protein>
    <submittedName>
        <fullName evidence="2">Uncharacterized protein</fullName>
    </submittedName>
</protein>